<dbReference type="Proteomes" id="UP000740557">
    <property type="component" value="Unassembled WGS sequence"/>
</dbReference>
<feature type="transmembrane region" description="Helical" evidence="1">
    <location>
        <begin position="6"/>
        <end position="30"/>
    </location>
</feature>
<dbReference type="EMBL" id="JAGQNX010000101">
    <property type="protein sequence ID" value="MCA9308520.1"/>
    <property type="molecule type" value="Genomic_DNA"/>
</dbReference>
<organism evidence="2 3">
    <name type="scientific">candidate division WWE3 bacterium</name>
    <dbReference type="NCBI Taxonomy" id="2053526"/>
    <lineage>
        <taxon>Bacteria</taxon>
        <taxon>Katanobacteria</taxon>
    </lineage>
</organism>
<dbReference type="AlphaFoldDB" id="A0A955ED38"/>
<keyword evidence="1" id="KW-0472">Membrane</keyword>
<accession>A0A955ED38</accession>
<name>A0A955ED38_UNCKA</name>
<evidence type="ECO:0000256" key="1">
    <source>
        <dbReference type="SAM" id="Phobius"/>
    </source>
</evidence>
<evidence type="ECO:0000313" key="3">
    <source>
        <dbReference type="Proteomes" id="UP000740557"/>
    </source>
</evidence>
<comment type="caution">
    <text evidence="2">The sequence shown here is derived from an EMBL/GenBank/DDBJ whole genome shotgun (WGS) entry which is preliminary data.</text>
</comment>
<protein>
    <submittedName>
        <fullName evidence="2">Uncharacterized protein</fullName>
    </submittedName>
</protein>
<keyword evidence="1" id="KW-0812">Transmembrane</keyword>
<sequence length="238" mass="27017">MLGLPTNILFIIVVLLFVFLTFFVVTLVFINSYSLLTKIFGYLRAQSHEQRVKEVITARNQARKIVEDAQEQSFSILSKANSDAAALIASSEMIHTDAMDKMNNNLNILLEHQKTETANVISSVTKDYQKIATDMSIHAKNSLQQSVVNLDQSIQERLSTLISDIDVNVSTITSNIEKHLNDYKSKVETEITNYKDLRIKELNNQLLLEIQDAVKVVLSSELDLKKYEEIILNKVRSL</sequence>
<reference evidence="2" key="1">
    <citation type="submission" date="2020-04" db="EMBL/GenBank/DDBJ databases">
        <authorList>
            <person name="Zhang T."/>
        </authorList>
    </citation>
    <scope>NUCLEOTIDE SEQUENCE</scope>
    <source>
        <strain evidence="2">HKST-UBA79</strain>
    </source>
</reference>
<keyword evidence="1" id="KW-1133">Transmembrane helix</keyword>
<evidence type="ECO:0000313" key="2">
    <source>
        <dbReference type="EMBL" id="MCA9308520.1"/>
    </source>
</evidence>
<gene>
    <name evidence="2" type="ORF">KC980_03335</name>
</gene>
<proteinExistence type="predicted"/>
<reference evidence="2" key="2">
    <citation type="journal article" date="2021" name="Microbiome">
        <title>Successional dynamics and alternative stable states in a saline activated sludge microbial community over 9 years.</title>
        <authorList>
            <person name="Wang Y."/>
            <person name="Ye J."/>
            <person name="Ju F."/>
            <person name="Liu L."/>
            <person name="Boyd J.A."/>
            <person name="Deng Y."/>
            <person name="Parks D.H."/>
            <person name="Jiang X."/>
            <person name="Yin X."/>
            <person name="Woodcroft B.J."/>
            <person name="Tyson G.W."/>
            <person name="Hugenholtz P."/>
            <person name="Polz M.F."/>
            <person name="Zhang T."/>
        </authorList>
    </citation>
    <scope>NUCLEOTIDE SEQUENCE</scope>
    <source>
        <strain evidence="2">HKST-UBA79</strain>
    </source>
</reference>